<feature type="region of interest" description="Disordered" evidence="1">
    <location>
        <begin position="1"/>
        <end position="37"/>
    </location>
</feature>
<dbReference type="AlphaFoldDB" id="A0A654U2W0"/>
<organism evidence="2 3">
    <name type="scientific">Mycobacterium tuberculosis</name>
    <dbReference type="NCBI Taxonomy" id="1773"/>
    <lineage>
        <taxon>Bacteria</taxon>
        <taxon>Bacillati</taxon>
        <taxon>Actinomycetota</taxon>
        <taxon>Actinomycetes</taxon>
        <taxon>Mycobacteriales</taxon>
        <taxon>Mycobacteriaceae</taxon>
        <taxon>Mycobacterium</taxon>
        <taxon>Mycobacterium tuberculosis complex</taxon>
    </lineage>
</organism>
<accession>A0A654U2W0</accession>
<sequence>MATGSASAGIASRAAKRCGSNSDTHPMPRPSDRAASHRFWMAHDTDARSIWGRVRRPKM</sequence>
<gene>
    <name evidence="2" type="ORF">ERS007657_02678</name>
</gene>
<name>A0A654U2W0_MYCTX</name>
<protein>
    <submittedName>
        <fullName evidence="2">Uncharacterized protein</fullName>
    </submittedName>
</protein>
<dbReference type="Proteomes" id="UP000046680">
    <property type="component" value="Unassembled WGS sequence"/>
</dbReference>
<reference evidence="2 3" key="1">
    <citation type="submission" date="2015-03" db="EMBL/GenBank/DDBJ databases">
        <authorList>
            <consortium name="Pathogen Informatics"/>
        </authorList>
    </citation>
    <scope>NUCLEOTIDE SEQUENCE [LARGE SCALE GENOMIC DNA]</scope>
    <source>
        <strain evidence="2 3">C09601061</strain>
    </source>
</reference>
<dbReference type="EMBL" id="CGCX01001084">
    <property type="protein sequence ID" value="CFR88374.1"/>
    <property type="molecule type" value="Genomic_DNA"/>
</dbReference>
<proteinExistence type="predicted"/>
<evidence type="ECO:0000313" key="3">
    <source>
        <dbReference type="Proteomes" id="UP000046680"/>
    </source>
</evidence>
<evidence type="ECO:0000256" key="1">
    <source>
        <dbReference type="SAM" id="MobiDB-lite"/>
    </source>
</evidence>
<evidence type="ECO:0000313" key="2">
    <source>
        <dbReference type="EMBL" id="CFR88374.1"/>
    </source>
</evidence>
<feature type="compositionally biased region" description="Low complexity" evidence="1">
    <location>
        <begin position="1"/>
        <end position="13"/>
    </location>
</feature>